<comment type="caution">
    <text evidence="1">The sequence shown here is derived from an EMBL/GenBank/DDBJ whole genome shotgun (WGS) entry which is preliminary data.</text>
</comment>
<keyword evidence="2" id="KW-1185">Reference proteome</keyword>
<proteinExistence type="predicted"/>
<evidence type="ECO:0000313" key="2">
    <source>
        <dbReference type="Proteomes" id="UP000013261"/>
    </source>
</evidence>
<name>N9MJ72_9GAMM</name>
<dbReference type="eggNOG" id="ENOG502ZZ9M">
    <property type="taxonomic scope" value="Bacteria"/>
</dbReference>
<sequence length="33" mass="3826">MINLSKAINDVLAERDRQINIKGYSTDLDDLYK</sequence>
<evidence type="ECO:0000313" key="1">
    <source>
        <dbReference type="EMBL" id="ENW93340.1"/>
    </source>
</evidence>
<dbReference type="AlphaFoldDB" id="N9MJ72"/>
<dbReference type="PATRIC" id="fig|1217703.3.peg.1405"/>
<organism evidence="1 2">
    <name type="scientific">Acinetobacter dispersus</name>
    <dbReference type="NCBI Taxonomy" id="70348"/>
    <lineage>
        <taxon>Bacteria</taxon>
        <taxon>Pseudomonadati</taxon>
        <taxon>Pseudomonadota</taxon>
        <taxon>Gammaproteobacteria</taxon>
        <taxon>Moraxellales</taxon>
        <taxon>Moraxellaceae</taxon>
        <taxon>Acinetobacter</taxon>
    </lineage>
</organism>
<protein>
    <submittedName>
        <fullName evidence="1">Uncharacterized protein</fullName>
    </submittedName>
</protein>
<dbReference type="Proteomes" id="UP000013261">
    <property type="component" value="Unassembled WGS sequence"/>
</dbReference>
<reference evidence="1 2" key="1">
    <citation type="submission" date="2013-02" db="EMBL/GenBank/DDBJ databases">
        <title>The Genome Sequence of Acinetobacter sp. ANC 4105.</title>
        <authorList>
            <consortium name="The Broad Institute Genome Sequencing Platform"/>
            <consortium name="The Broad Institute Genome Sequencing Center for Infectious Disease"/>
            <person name="Cerqueira G."/>
            <person name="Feldgarden M."/>
            <person name="Courvalin P."/>
            <person name="Perichon B."/>
            <person name="Grillot-Courvalin C."/>
            <person name="Clermont D."/>
            <person name="Rocha E."/>
            <person name="Yoon E.-J."/>
            <person name="Nemec A."/>
            <person name="Walker B."/>
            <person name="Young S.K."/>
            <person name="Zeng Q."/>
            <person name="Gargeya S."/>
            <person name="Fitzgerald M."/>
            <person name="Haas B."/>
            <person name="Abouelleil A."/>
            <person name="Alvarado L."/>
            <person name="Arachchi H.M."/>
            <person name="Berlin A.M."/>
            <person name="Chapman S.B."/>
            <person name="Dewar J."/>
            <person name="Goldberg J."/>
            <person name="Griggs A."/>
            <person name="Gujja S."/>
            <person name="Hansen M."/>
            <person name="Howarth C."/>
            <person name="Imamovic A."/>
            <person name="Larimer J."/>
            <person name="McCowan C."/>
            <person name="Murphy C."/>
            <person name="Neiman D."/>
            <person name="Pearson M."/>
            <person name="Priest M."/>
            <person name="Roberts A."/>
            <person name="Saif S."/>
            <person name="Shea T."/>
            <person name="Sisk P."/>
            <person name="Sykes S."/>
            <person name="Wortman J."/>
            <person name="Nusbaum C."/>
            <person name="Birren B."/>
        </authorList>
    </citation>
    <scope>NUCLEOTIDE SEQUENCE [LARGE SCALE GENOMIC DNA]</scope>
    <source>
        <strain evidence="1 2">ANC 4105</strain>
    </source>
</reference>
<dbReference type="HOGENOM" id="CLU_3380088_0_0_6"/>
<accession>N9MJ72</accession>
<dbReference type="EMBL" id="APRL01000012">
    <property type="protein sequence ID" value="ENW93340.1"/>
    <property type="molecule type" value="Genomic_DNA"/>
</dbReference>
<gene>
    <name evidence="1" type="ORF">F904_01464</name>
</gene>